<name>A0ABV5AIF4_9BACL</name>
<dbReference type="GO" id="GO:0032259">
    <property type="term" value="P:methylation"/>
    <property type="evidence" value="ECO:0007669"/>
    <property type="project" value="UniProtKB-KW"/>
</dbReference>
<keyword evidence="2 6" id="KW-0489">Methyltransferase</keyword>
<dbReference type="GO" id="GO:0008168">
    <property type="term" value="F:methyltransferase activity"/>
    <property type="evidence" value="ECO:0007669"/>
    <property type="project" value="UniProtKB-KW"/>
</dbReference>
<evidence type="ECO:0000256" key="2">
    <source>
        <dbReference type="ARBA" id="ARBA00022603"/>
    </source>
</evidence>
<dbReference type="RefSeq" id="WP_275476063.1">
    <property type="nucleotide sequence ID" value="NZ_CP162940.1"/>
</dbReference>
<proteinExistence type="predicted"/>
<organism evidence="6 7">
    <name type="scientific">Alicyclobacillus fastidiosus</name>
    <dbReference type="NCBI Taxonomy" id="392011"/>
    <lineage>
        <taxon>Bacteria</taxon>
        <taxon>Bacillati</taxon>
        <taxon>Bacillota</taxon>
        <taxon>Bacilli</taxon>
        <taxon>Bacillales</taxon>
        <taxon>Alicyclobacillaceae</taxon>
        <taxon>Alicyclobacillus</taxon>
    </lineage>
</organism>
<keyword evidence="3" id="KW-0808">Transferase</keyword>
<evidence type="ECO:0000313" key="6">
    <source>
        <dbReference type="EMBL" id="MFB5192050.1"/>
    </source>
</evidence>
<evidence type="ECO:0000256" key="1">
    <source>
        <dbReference type="ARBA" id="ARBA00005189"/>
    </source>
</evidence>
<sequence>MDFHSDRVKYMYSGRNVHLQWVRAVREWLCVDGLQVVDLGCGGGLYDEAWIAAGARSVVGVDASAVMIEAAREAYGTRSDISFAVADARATGLEGNAYDVVFSRAVIHHMQLREVTELLREAYRLLRSGGSVLVQDRTVEDVLLPGAPDHIRGYFFEMYPRLRDVEVRRRHAVSEVSTAFAEAGLCRVSVERMWETRSEYSDFQGLERDLLARAGRSILHELSDAELRALVANIRKKLRCRPIVDRDRWTVWRAIKP</sequence>
<reference evidence="6 7" key="1">
    <citation type="journal article" date="2024" name="Int. J. Mol. Sci.">
        <title>Exploration of Alicyclobacillus spp. Genome in Search of Antibiotic Resistance.</title>
        <authorList>
            <person name="Bucka-Kolendo J."/>
            <person name="Kiousi D.E."/>
            <person name="Dekowska A."/>
            <person name="Mikolajczuk-Szczyrba A."/>
            <person name="Karadedos D.M."/>
            <person name="Michael P."/>
            <person name="Galanis A."/>
            <person name="Sokolowska B."/>
        </authorList>
    </citation>
    <scope>NUCLEOTIDE SEQUENCE [LARGE SCALE GENOMIC DNA]</scope>
    <source>
        <strain evidence="6 7">KKP 3000</strain>
    </source>
</reference>
<gene>
    <name evidence="6" type="ORF">KKP3000_000843</name>
</gene>
<comment type="pathway">
    <text evidence="4">Phospholipid metabolism.</text>
</comment>
<dbReference type="InterPro" id="IPR029063">
    <property type="entry name" value="SAM-dependent_MTases_sf"/>
</dbReference>
<dbReference type="EMBL" id="JBDXSU010000016">
    <property type="protein sequence ID" value="MFB5192050.1"/>
    <property type="molecule type" value="Genomic_DNA"/>
</dbReference>
<dbReference type="CDD" id="cd02440">
    <property type="entry name" value="AdoMet_MTases"/>
    <property type="match status" value="1"/>
</dbReference>
<accession>A0ABV5AIF4</accession>
<dbReference type="InterPro" id="IPR013216">
    <property type="entry name" value="Methyltransf_11"/>
</dbReference>
<feature type="domain" description="Methyltransferase type 11" evidence="5">
    <location>
        <begin position="37"/>
        <end position="133"/>
    </location>
</feature>
<evidence type="ECO:0000313" key="7">
    <source>
        <dbReference type="Proteomes" id="UP001579974"/>
    </source>
</evidence>
<keyword evidence="7" id="KW-1185">Reference proteome</keyword>
<evidence type="ECO:0000256" key="3">
    <source>
        <dbReference type="ARBA" id="ARBA00022679"/>
    </source>
</evidence>
<dbReference type="PANTHER" id="PTHR44307:SF2">
    <property type="entry name" value="PHOSPHOETHANOLAMINE METHYLTRANSFERASE ISOFORM X1"/>
    <property type="match status" value="1"/>
</dbReference>
<dbReference type="PANTHER" id="PTHR44307">
    <property type="entry name" value="PHOSPHOETHANOLAMINE METHYLTRANSFERASE"/>
    <property type="match status" value="1"/>
</dbReference>
<dbReference type="Gene3D" id="3.40.50.150">
    <property type="entry name" value="Vaccinia Virus protein VP39"/>
    <property type="match status" value="1"/>
</dbReference>
<protein>
    <submittedName>
        <fullName evidence="6">Methyltransferase domain-containing protein</fullName>
    </submittedName>
</protein>
<dbReference type="SUPFAM" id="SSF53335">
    <property type="entry name" value="S-adenosyl-L-methionine-dependent methyltransferases"/>
    <property type="match status" value="1"/>
</dbReference>
<evidence type="ECO:0000256" key="4">
    <source>
        <dbReference type="ARBA" id="ARBA00025707"/>
    </source>
</evidence>
<dbReference type="Pfam" id="PF08241">
    <property type="entry name" value="Methyltransf_11"/>
    <property type="match status" value="1"/>
</dbReference>
<comment type="caution">
    <text evidence="6">The sequence shown here is derived from an EMBL/GenBank/DDBJ whole genome shotgun (WGS) entry which is preliminary data.</text>
</comment>
<evidence type="ECO:0000259" key="5">
    <source>
        <dbReference type="Pfam" id="PF08241"/>
    </source>
</evidence>
<comment type="pathway">
    <text evidence="1">Lipid metabolism.</text>
</comment>
<dbReference type="Proteomes" id="UP001579974">
    <property type="component" value="Unassembled WGS sequence"/>
</dbReference>